<feature type="transmembrane region" description="Helical" evidence="2">
    <location>
        <begin position="856"/>
        <end position="885"/>
    </location>
</feature>
<dbReference type="InterPro" id="IPR057611">
    <property type="entry name" value="PIEZO_dom"/>
</dbReference>
<dbReference type="EMBL" id="JACGWM010000002">
    <property type="protein sequence ID" value="KAL0391060.1"/>
    <property type="molecule type" value="Genomic_DNA"/>
</dbReference>
<dbReference type="InterPro" id="IPR027272">
    <property type="entry name" value="Piezo"/>
</dbReference>
<feature type="domain" description="Piezo-type mechanosensitive ion channel homolog" evidence="3">
    <location>
        <begin position="264"/>
        <end position="393"/>
    </location>
</feature>
<feature type="transmembrane region" description="Helical" evidence="2">
    <location>
        <begin position="892"/>
        <end position="911"/>
    </location>
</feature>
<dbReference type="PANTHER" id="PTHR13167:SF25">
    <property type="entry name" value="PIEZO-TYPE MECHANOSENSITIVE ION CHANNEL COMPONENT"/>
    <property type="match status" value="1"/>
</dbReference>
<feature type="transmembrane region" description="Helical" evidence="2">
    <location>
        <begin position="210"/>
        <end position="233"/>
    </location>
</feature>
<keyword evidence="2" id="KW-1133">Transmembrane helix</keyword>
<feature type="transmembrane region" description="Helical" evidence="2">
    <location>
        <begin position="507"/>
        <end position="526"/>
    </location>
</feature>
<dbReference type="Pfam" id="PF25288">
    <property type="entry name" value="PIEZO"/>
    <property type="match status" value="1"/>
</dbReference>
<evidence type="ECO:0000259" key="3">
    <source>
        <dbReference type="Pfam" id="PF25288"/>
    </source>
</evidence>
<dbReference type="GO" id="GO:0016020">
    <property type="term" value="C:membrane"/>
    <property type="evidence" value="ECO:0007669"/>
    <property type="project" value="InterPro"/>
</dbReference>
<feature type="compositionally biased region" description="Basic and acidic residues" evidence="1">
    <location>
        <begin position="1369"/>
        <end position="1378"/>
    </location>
</feature>
<name>A0AAW2SF27_9LAMI</name>
<accession>A0AAW2SF27</accession>
<protein>
    <submittedName>
        <fullName evidence="4">Piezo-type mechanosensitive ion channel</fullName>
    </submittedName>
</protein>
<feature type="region of interest" description="Disordered" evidence="1">
    <location>
        <begin position="1351"/>
        <end position="1388"/>
    </location>
</feature>
<feature type="transmembrane region" description="Helical" evidence="2">
    <location>
        <begin position="1071"/>
        <end position="1088"/>
    </location>
</feature>
<dbReference type="GO" id="GO:0050982">
    <property type="term" value="P:detection of mechanical stimulus"/>
    <property type="evidence" value="ECO:0007669"/>
    <property type="project" value="TreeGrafter"/>
</dbReference>
<feature type="transmembrane region" description="Helical" evidence="2">
    <location>
        <begin position="279"/>
        <end position="306"/>
    </location>
</feature>
<feature type="compositionally biased region" description="Polar residues" evidence="1">
    <location>
        <begin position="1379"/>
        <end position="1388"/>
    </location>
</feature>
<feature type="transmembrane region" description="Helical" evidence="2">
    <location>
        <begin position="134"/>
        <end position="157"/>
    </location>
</feature>
<dbReference type="PANTHER" id="PTHR13167">
    <property type="entry name" value="PIEZO-TYPE MECHANOSENSITIVE ION CHANNEL COMPONENT"/>
    <property type="match status" value="1"/>
</dbReference>
<dbReference type="GO" id="GO:0008381">
    <property type="term" value="F:mechanosensitive monoatomic ion channel activity"/>
    <property type="evidence" value="ECO:0007669"/>
    <property type="project" value="InterPro"/>
</dbReference>
<evidence type="ECO:0000313" key="4">
    <source>
        <dbReference type="EMBL" id="KAL0391060.1"/>
    </source>
</evidence>
<feature type="region of interest" description="Disordered" evidence="1">
    <location>
        <begin position="773"/>
        <end position="795"/>
    </location>
</feature>
<feature type="transmembrane region" description="Helical" evidence="2">
    <location>
        <begin position="602"/>
        <end position="623"/>
    </location>
</feature>
<evidence type="ECO:0000256" key="1">
    <source>
        <dbReference type="SAM" id="MobiDB-lite"/>
    </source>
</evidence>
<reference evidence="4" key="1">
    <citation type="submission" date="2020-06" db="EMBL/GenBank/DDBJ databases">
        <authorList>
            <person name="Li T."/>
            <person name="Hu X."/>
            <person name="Zhang T."/>
            <person name="Song X."/>
            <person name="Zhang H."/>
            <person name="Dai N."/>
            <person name="Sheng W."/>
            <person name="Hou X."/>
            <person name="Wei L."/>
        </authorList>
    </citation>
    <scope>NUCLEOTIDE SEQUENCE</scope>
    <source>
        <strain evidence="4">KEN8</strain>
        <tissue evidence="4">Leaf</tissue>
    </source>
</reference>
<dbReference type="GO" id="GO:0071260">
    <property type="term" value="P:cellular response to mechanical stimulus"/>
    <property type="evidence" value="ECO:0007669"/>
    <property type="project" value="TreeGrafter"/>
</dbReference>
<feature type="transmembrane region" description="Helical" evidence="2">
    <location>
        <begin position="169"/>
        <end position="190"/>
    </location>
</feature>
<comment type="caution">
    <text evidence="4">The sequence shown here is derived from an EMBL/GenBank/DDBJ whole genome shotgun (WGS) entry which is preliminary data.</text>
</comment>
<dbReference type="GO" id="GO:0042391">
    <property type="term" value="P:regulation of membrane potential"/>
    <property type="evidence" value="ECO:0007669"/>
    <property type="project" value="TreeGrafter"/>
</dbReference>
<reference evidence="4" key="2">
    <citation type="journal article" date="2024" name="Plant">
        <title>Genomic evolution and insights into agronomic trait innovations of Sesamum species.</title>
        <authorList>
            <person name="Miao H."/>
            <person name="Wang L."/>
            <person name="Qu L."/>
            <person name="Liu H."/>
            <person name="Sun Y."/>
            <person name="Le M."/>
            <person name="Wang Q."/>
            <person name="Wei S."/>
            <person name="Zheng Y."/>
            <person name="Lin W."/>
            <person name="Duan Y."/>
            <person name="Cao H."/>
            <person name="Xiong S."/>
            <person name="Wang X."/>
            <person name="Wei L."/>
            <person name="Li C."/>
            <person name="Ma Q."/>
            <person name="Ju M."/>
            <person name="Zhao R."/>
            <person name="Li G."/>
            <person name="Mu C."/>
            <person name="Tian Q."/>
            <person name="Mei H."/>
            <person name="Zhang T."/>
            <person name="Gao T."/>
            <person name="Zhang H."/>
        </authorList>
    </citation>
    <scope>NUCLEOTIDE SEQUENCE</scope>
    <source>
        <strain evidence="4">KEN8</strain>
    </source>
</reference>
<feature type="transmembrane region" description="Helical" evidence="2">
    <location>
        <begin position="478"/>
        <end position="495"/>
    </location>
</feature>
<feature type="transmembrane region" description="Helical" evidence="2">
    <location>
        <begin position="1018"/>
        <end position="1036"/>
    </location>
</feature>
<evidence type="ECO:0000256" key="2">
    <source>
        <dbReference type="SAM" id="Phobius"/>
    </source>
</evidence>
<feature type="transmembrane region" description="Helical" evidence="2">
    <location>
        <begin position="452"/>
        <end position="472"/>
    </location>
</feature>
<proteinExistence type="predicted"/>
<feature type="transmembrane region" description="Helical" evidence="2">
    <location>
        <begin position="318"/>
        <end position="338"/>
    </location>
</feature>
<organism evidence="4">
    <name type="scientific">Sesamum calycinum</name>
    <dbReference type="NCBI Taxonomy" id="2727403"/>
    <lineage>
        <taxon>Eukaryota</taxon>
        <taxon>Viridiplantae</taxon>
        <taxon>Streptophyta</taxon>
        <taxon>Embryophyta</taxon>
        <taxon>Tracheophyta</taxon>
        <taxon>Spermatophyta</taxon>
        <taxon>Magnoliopsida</taxon>
        <taxon>eudicotyledons</taxon>
        <taxon>Gunneridae</taxon>
        <taxon>Pentapetalae</taxon>
        <taxon>asterids</taxon>
        <taxon>lamiids</taxon>
        <taxon>Lamiales</taxon>
        <taxon>Pedaliaceae</taxon>
        <taxon>Sesamum</taxon>
    </lineage>
</organism>
<feature type="transmembrane region" description="Helical" evidence="2">
    <location>
        <begin position="57"/>
        <end position="84"/>
    </location>
</feature>
<gene>
    <name evidence="4" type="ORF">Scaly_0463100</name>
</gene>
<feature type="transmembrane region" description="Helical" evidence="2">
    <location>
        <begin position="958"/>
        <end position="974"/>
    </location>
</feature>
<dbReference type="GO" id="GO:0005261">
    <property type="term" value="F:monoatomic cation channel activity"/>
    <property type="evidence" value="ECO:0007669"/>
    <property type="project" value="TreeGrafter"/>
</dbReference>
<keyword evidence="2" id="KW-0472">Membrane</keyword>
<keyword evidence="2" id="KW-0812">Transmembrane</keyword>
<feature type="transmembrane region" description="Helical" evidence="2">
    <location>
        <begin position="546"/>
        <end position="565"/>
    </location>
</feature>
<feature type="transmembrane region" description="Helical" evidence="2">
    <location>
        <begin position="105"/>
        <end position="122"/>
    </location>
</feature>
<feature type="transmembrane region" description="Helical" evidence="2">
    <location>
        <begin position="1042"/>
        <end position="1059"/>
    </location>
</feature>
<sequence length="1388" mass="158985">MGKILGGFVLPLLLLTAGLLNWSLISLINLVTSLLFQFTFPKRGFRFRWRVLSLWFVFIYSVIVIVVQVIFLTLCAILGSRWSIQDAWWIKLFGLMRSGVRHTNILLRGTVFRFFSINWFTYGFPISLFALSYWSFHFASICAFGLLAYVGYVLYAFPSLFRLHRLNGLLLVFILLWAVSTYVFNVAFAYVNWKLGKDMEIWEMVGLWHYPIPGFFLLAQFCLGVLVALGNLVNNSVFLCLSNEEQFSNENQIEEVKEDAKVLIVATIAWGLRKCSRPIMLLLIFLIATKPGLIHAVYMIFFFVYLLSHKVDARMRQALILLCEAHFAILYILQLNLVSRKLEQKGSISLEVLSQLGLLERDSTWDFLEIALLACFCAIHNHGFEMLFSFSAIVQHTPSPPIGFSILKAGLNKSVLLSVYATSNTRDDSENHSHERRVALYLTTIGEKFLSLYRSFGTYIAFLTILLAVYLVRPNYISFGYIFLLLFWIIGRQLVERTKRRLWFPLKAYAIAVFIFIYILSIFPTFEMWMSKKVDLYVCFGYDAEASLLENLGESLAIVIVMQLYSYERRQSRCIIPEDPDSLQLGVLGFIKRFLIWHSQKILIVALFYASLSPISAFGFLYLLGLVLSTGLPKASRMPSKAFAIYTGFLVTAEYLFQMCGKHAKMFPGQKHHDLALFLGLQVYRQSFEGLEAGLRAKVLVIAACILQYNIFRWLETMPSSLLNEGNLQEPCPLFVSAEDVLTVPPTSNGNNRTLPESSSSDFSAQRARSNSWPLMPVNDQTSEDSSSSRSTHNGNNRKYSFGYIWGSMKENPKWDKKRIVALRQERFEMQKTTLKVYLKFWMENMFNLFGLEINMITLLLASFALLNAISMFYIACLATCVLLGRPIIRKLWPVFVFLFATILLAEYFAMWKNVMTLDEHDLDIHGHCHDCWKNSKIYFHFCVKCWLGIVVDDPRTLISYFVVFMVACFKLRADRASSFSGSFTYHKMVSQRKNAFVWRDLSFETKSMWTFLDYLRVYCYCHLLDLVLSLILITGTLEYDILHLGYLCFALIFFRMRLTILKKKNKIFKYLRVYNFAVIVLSLGYQSPFIGDFNAGKCGTIDYIYEVIGFYKYDYGFRITSRSALVEIIIFVLVSCQSYMFASSEFDYVFRYLEAEQIGAIVREQEKKAAWKTEQLQHIRESEEKKRQRNLQVEKMKSEMLNLQIQLHGMNSATACATASPTNEGLRRRKNASLNLQDTGNLEKQDSNINPDSIFPFNVYESPRSARAETPFAVDFIKHPMDASISEITELGENASDYAINDSDKVKKGKAQSKENPLASAVQLIGDGVSQVQSIGNQAVSNLVSFLNIAPEDSDSNEPSALEVGFSNEKRIPDIKQTHLSSSSSAV</sequence>